<dbReference type="InterPro" id="IPR037069">
    <property type="entry name" value="AcylCoA_DH/ox_N_sf"/>
</dbReference>
<keyword evidence="4" id="KW-0274">FAD</keyword>
<dbReference type="InterPro" id="IPR009100">
    <property type="entry name" value="AcylCoA_DH/oxidase_NM_dom_sf"/>
</dbReference>
<dbReference type="RefSeq" id="WP_113946300.1">
    <property type="nucleotide sequence ID" value="NZ_JBHEEG010000014.1"/>
</dbReference>
<keyword evidence="5" id="KW-0560">Oxidoreductase</keyword>
<evidence type="ECO:0000256" key="2">
    <source>
        <dbReference type="ARBA" id="ARBA00009347"/>
    </source>
</evidence>
<evidence type="ECO:0000313" key="7">
    <source>
        <dbReference type="EMBL" id="RBO90414.1"/>
    </source>
</evidence>
<dbReference type="Gene3D" id="1.10.540.10">
    <property type="entry name" value="Acyl-CoA dehydrogenase/oxidase, N-terminal domain"/>
    <property type="match status" value="1"/>
</dbReference>
<dbReference type="Pfam" id="PF00441">
    <property type="entry name" value="Acyl-CoA_dh_1"/>
    <property type="match status" value="1"/>
</dbReference>
<evidence type="ECO:0000259" key="6">
    <source>
        <dbReference type="Pfam" id="PF00441"/>
    </source>
</evidence>
<dbReference type="GO" id="GO:0050660">
    <property type="term" value="F:flavin adenine dinucleotide binding"/>
    <property type="evidence" value="ECO:0007669"/>
    <property type="project" value="InterPro"/>
</dbReference>
<dbReference type="EMBL" id="QNRH01000014">
    <property type="protein sequence ID" value="RBO90414.1"/>
    <property type="molecule type" value="Genomic_DNA"/>
</dbReference>
<dbReference type="InterPro" id="IPR009075">
    <property type="entry name" value="AcylCo_DH/oxidase_C"/>
</dbReference>
<feature type="domain" description="Acyl-CoA dehydrogenase/oxidase C-terminal" evidence="6">
    <location>
        <begin position="200"/>
        <end position="314"/>
    </location>
</feature>
<dbReference type="OrthoDB" id="9775090at2"/>
<accession>A0A366DM81</accession>
<evidence type="ECO:0000256" key="5">
    <source>
        <dbReference type="ARBA" id="ARBA00023002"/>
    </source>
</evidence>
<gene>
    <name evidence="7" type="ORF">DFR47_11425</name>
</gene>
<evidence type="ECO:0000256" key="4">
    <source>
        <dbReference type="ARBA" id="ARBA00022827"/>
    </source>
</evidence>
<keyword evidence="3" id="KW-0285">Flavoprotein</keyword>
<dbReference type="PANTHER" id="PTHR43884:SF20">
    <property type="entry name" value="ACYL-COA DEHYDROGENASE FADE28"/>
    <property type="match status" value="1"/>
</dbReference>
<comment type="similarity">
    <text evidence="2">Belongs to the acyl-CoA dehydrogenase family.</text>
</comment>
<dbReference type="AlphaFoldDB" id="A0A366DM81"/>
<evidence type="ECO:0000256" key="3">
    <source>
        <dbReference type="ARBA" id="ARBA00022630"/>
    </source>
</evidence>
<dbReference type="Gene3D" id="1.20.140.10">
    <property type="entry name" value="Butyryl-CoA Dehydrogenase, subunit A, domain 3"/>
    <property type="match status" value="1"/>
</dbReference>
<evidence type="ECO:0000313" key="8">
    <source>
        <dbReference type="Proteomes" id="UP000252893"/>
    </source>
</evidence>
<name>A0A366DM81_9HYPH</name>
<comment type="caution">
    <text evidence="7">The sequence shown here is derived from an EMBL/GenBank/DDBJ whole genome shotgun (WGS) entry which is preliminary data.</text>
</comment>
<sequence>MPVWSQEDRLIADSADALFADTGGLTGLRLGNGRTLARIRAEGWAGVLLDEEQGGLGFGLRGAAIVMQSAGRNLSPEPLAAMIAVAWLLGTIGEGTLVSELMSGQQIILSAHAQWDGERYVTGAIPGIAVADHLVVFCSDDQSLRLINCKNAKDPEVDIDIFSTVDFGSSGAASFAKGAGTILCVGKIATELAEKIEDLVRLFHAAELVGIAAQALTIVSDYVKIRQQFGVSLSSHQVIQHRLASVHVQIAAAEAIVYEAVRAVDGEQRRFGVKTAYQQARHAAELSTREAIQFHGGIGFTDECDIGLFFKRVMGIAAAQNGCLPVIEERVA</sequence>
<dbReference type="SUPFAM" id="SSF56645">
    <property type="entry name" value="Acyl-CoA dehydrogenase NM domain-like"/>
    <property type="match status" value="1"/>
</dbReference>
<comment type="cofactor">
    <cofactor evidence="1">
        <name>FAD</name>
        <dbReference type="ChEBI" id="CHEBI:57692"/>
    </cofactor>
</comment>
<dbReference type="SUPFAM" id="SSF47203">
    <property type="entry name" value="Acyl-CoA dehydrogenase C-terminal domain-like"/>
    <property type="match status" value="1"/>
</dbReference>
<proteinExistence type="inferred from homology"/>
<dbReference type="InterPro" id="IPR036250">
    <property type="entry name" value="AcylCo_DH-like_C"/>
</dbReference>
<dbReference type="Proteomes" id="UP000252893">
    <property type="component" value="Unassembled WGS sequence"/>
</dbReference>
<organism evidence="7 8">
    <name type="scientific">Pseudochrobactrum asaccharolyticum</name>
    <dbReference type="NCBI Taxonomy" id="354351"/>
    <lineage>
        <taxon>Bacteria</taxon>
        <taxon>Pseudomonadati</taxon>
        <taxon>Pseudomonadota</taxon>
        <taxon>Alphaproteobacteria</taxon>
        <taxon>Hyphomicrobiales</taxon>
        <taxon>Brucellaceae</taxon>
        <taxon>Pseudochrobactrum</taxon>
    </lineage>
</organism>
<dbReference type="GO" id="GO:0003995">
    <property type="term" value="F:acyl-CoA dehydrogenase activity"/>
    <property type="evidence" value="ECO:0007669"/>
    <property type="project" value="TreeGrafter"/>
</dbReference>
<reference evidence="7 8" key="1">
    <citation type="submission" date="2018-06" db="EMBL/GenBank/DDBJ databases">
        <title>Genomic Encyclopedia of Type Strains, Phase IV (KMG-IV): sequencing the most valuable type-strain genomes for metagenomic binning, comparative biology and taxonomic classification.</title>
        <authorList>
            <person name="Goeker M."/>
        </authorList>
    </citation>
    <scope>NUCLEOTIDE SEQUENCE [LARGE SCALE GENOMIC DNA]</scope>
    <source>
        <strain evidence="7 8">DSM 25619</strain>
    </source>
</reference>
<evidence type="ECO:0000256" key="1">
    <source>
        <dbReference type="ARBA" id="ARBA00001974"/>
    </source>
</evidence>
<dbReference type="PANTHER" id="PTHR43884">
    <property type="entry name" value="ACYL-COA DEHYDROGENASE"/>
    <property type="match status" value="1"/>
</dbReference>
<keyword evidence="8" id="KW-1185">Reference proteome</keyword>
<protein>
    <submittedName>
        <fullName evidence="7">Alkylation response protein AidB-like acyl-CoA dehydrogenase</fullName>
    </submittedName>
</protein>